<feature type="compositionally biased region" description="Basic and acidic residues" evidence="1">
    <location>
        <begin position="517"/>
        <end position="529"/>
    </location>
</feature>
<dbReference type="AlphaFoldDB" id="A0A8I6RD18"/>
<name>A0A8I6RD18_CIMLE</name>
<proteinExistence type="predicted"/>
<organism evidence="3 4">
    <name type="scientific">Cimex lectularius</name>
    <name type="common">Bed bug</name>
    <name type="synonym">Acanthia lectularia</name>
    <dbReference type="NCBI Taxonomy" id="79782"/>
    <lineage>
        <taxon>Eukaryota</taxon>
        <taxon>Metazoa</taxon>
        <taxon>Ecdysozoa</taxon>
        <taxon>Arthropoda</taxon>
        <taxon>Hexapoda</taxon>
        <taxon>Insecta</taxon>
        <taxon>Pterygota</taxon>
        <taxon>Neoptera</taxon>
        <taxon>Paraneoptera</taxon>
        <taxon>Hemiptera</taxon>
        <taxon>Heteroptera</taxon>
        <taxon>Panheteroptera</taxon>
        <taxon>Cimicomorpha</taxon>
        <taxon>Cimicidae</taxon>
        <taxon>Cimex</taxon>
    </lineage>
</organism>
<reference evidence="3" key="1">
    <citation type="submission" date="2022-01" db="UniProtKB">
        <authorList>
            <consortium name="EnsemblMetazoa"/>
        </authorList>
    </citation>
    <scope>IDENTIFICATION</scope>
</reference>
<dbReference type="GO" id="GO:0008017">
    <property type="term" value="F:microtubule binding"/>
    <property type="evidence" value="ECO:0007669"/>
    <property type="project" value="TreeGrafter"/>
</dbReference>
<evidence type="ECO:0000313" key="4">
    <source>
        <dbReference type="Proteomes" id="UP000494040"/>
    </source>
</evidence>
<dbReference type="InterPro" id="IPR040467">
    <property type="entry name" value="CCDC66_dom"/>
</dbReference>
<evidence type="ECO:0000259" key="2">
    <source>
        <dbReference type="Pfam" id="PF15236"/>
    </source>
</evidence>
<dbReference type="PANTHER" id="PTHR22736">
    <property type="entry name" value="COILED-COIL DOMAIN-CONTAINING PROTEIN 66"/>
    <property type="match status" value="1"/>
</dbReference>
<feature type="region of interest" description="Disordered" evidence="1">
    <location>
        <begin position="515"/>
        <end position="550"/>
    </location>
</feature>
<accession>A0A8I6RD18</accession>
<evidence type="ECO:0000313" key="3">
    <source>
        <dbReference type="EnsemblMetazoa" id="XP_014242930.1"/>
    </source>
</evidence>
<evidence type="ECO:0000256" key="1">
    <source>
        <dbReference type="SAM" id="MobiDB-lite"/>
    </source>
</evidence>
<feature type="region of interest" description="Disordered" evidence="1">
    <location>
        <begin position="293"/>
        <end position="445"/>
    </location>
</feature>
<dbReference type="Proteomes" id="UP000494040">
    <property type="component" value="Unassembled WGS sequence"/>
</dbReference>
<dbReference type="RefSeq" id="XP_014242930.1">
    <property type="nucleotide sequence ID" value="XM_014387444.2"/>
</dbReference>
<keyword evidence="4" id="KW-1185">Reference proteome</keyword>
<dbReference type="GO" id="GO:0005929">
    <property type="term" value="C:cilium"/>
    <property type="evidence" value="ECO:0007669"/>
    <property type="project" value="TreeGrafter"/>
</dbReference>
<dbReference type="InterPro" id="IPR039183">
    <property type="entry name" value="CCD66"/>
</dbReference>
<feature type="domain" description="CCDC66" evidence="2">
    <location>
        <begin position="169"/>
        <end position="309"/>
    </location>
</feature>
<protein>
    <recommendedName>
        <fullName evidence="2">CCDC66 domain-containing protein</fullName>
    </recommendedName>
</protein>
<dbReference type="OMA" id="FARNIRM"/>
<dbReference type="OrthoDB" id="6624160at2759"/>
<dbReference type="GO" id="GO:0005874">
    <property type="term" value="C:microtubule"/>
    <property type="evidence" value="ECO:0007669"/>
    <property type="project" value="TreeGrafter"/>
</dbReference>
<sequence>MKNYGGIWRHFSDAEEPKYRPCTRGQFKSNLELKSYTELSPILRRRTPSLPPINAVNYETLQCSPPDEGDTSGYASDSAGNEYLLGETWTKHTPWTSYPRKTPESSGERAKWGDRGVGIGHLWTPNPHIPQAPLPLVERSTPSWLNRGLREPAQVLVIAHEETYTDSLTSSQDMSKSCDTIISTDDFPRNYLRGQIATSDPQVIADRERRRLKAIEQHNAIKQQVEEKEKKKREEMERLEREEREEEERLKRYQELELMRIEEEKRKLKEKAEKEEKKAKAMREALEIAERAAKEEKARARRKHLRKDKSPVQHIMKYSDKENEKSEQKELIKEESNKVHVEETEHVRNEHQNKEQVKDDDRKAEHIMDEHQVQDEMKDVKTEDIKTNEKKEEQIREEKDKELPRVMENEIIDSGVESCLTESKDESEKCTEPETKPEPSQAFEPSLERVIPEVCHSPPPPPEQSFEKMATHPSEIRELTLAVSELRIEAEEIDASRICVVPSPGRLLTPTVFRQKAKTERSTQTETKTRISRSKSIRMEDRPKWGVNRPTTRYVKASDRDPYRKTIKYRQNDSRSPSPMNHSKTSFMSFCPLSGNTSSGSSGNIYKPVNSKAVGTPRVVHVLPNTGVLKKSSAGKKYISIKNGRKVSSKQISSVVEKHHDLSDILTVKEVLAQLTALKKGLTMKKKEWAVTRSPTPFSEVSSVS</sequence>
<dbReference type="EnsemblMetazoa" id="XM_014387444.2">
    <property type="protein sequence ID" value="XP_014242930.1"/>
    <property type="gene ID" value="LOC106662982"/>
</dbReference>
<dbReference type="KEGG" id="clec:106662982"/>
<feature type="compositionally biased region" description="Basic and acidic residues" evidence="1">
    <location>
        <begin position="422"/>
        <end position="437"/>
    </location>
</feature>
<dbReference type="Pfam" id="PF15236">
    <property type="entry name" value="CCDC66"/>
    <property type="match status" value="1"/>
</dbReference>
<dbReference type="GO" id="GO:0060271">
    <property type="term" value="P:cilium assembly"/>
    <property type="evidence" value="ECO:0007669"/>
    <property type="project" value="TreeGrafter"/>
</dbReference>
<feature type="region of interest" description="Disordered" evidence="1">
    <location>
        <begin position="224"/>
        <end position="252"/>
    </location>
</feature>
<feature type="compositionally biased region" description="Basic and acidic residues" evidence="1">
    <location>
        <begin position="317"/>
        <end position="408"/>
    </location>
</feature>
<dbReference type="PANTHER" id="PTHR22736:SF2">
    <property type="entry name" value="COILED-COIL DOMAIN-CONTAINING PROTEIN 66"/>
    <property type="match status" value="1"/>
</dbReference>
<dbReference type="GeneID" id="106662982"/>